<dbReference type="PANTHER" id="PTHR33493">
    <property type="entry name" value="LATE EMBRYOGENESIS ABUNDANT PROTEIN 6-RELATED"/>
    <property type="match status" value="1"/>
</dbReference>
<organism evidence="3 4">
    <name type="scientific">Vitis vinifera</name>
    <name type="common">Grape</name>
    <dbReference type="NCBI Taxonomy" id="29760"/>
    <lineage>
        <taxon>Eukaryota</taxon>
        <taxon>Viridiplantae</taxon>
        <taxon>Streptophyta</taxon>
        <taxon>Embryophyta</taxon>
        <taxon>Tracheophyta</taxon>
        <taxon>Spermatophyta</taxon>
        <taxon>Magnoliopsida</taxon>
        <taxon>eudicotyledons</taxon>
        <taxon>Gunneridae</taxon>
        <taxon>Pentapetalae</taxon>
        <taxon>rosids</taxon>
        <taxon>Vitales</taxon>
        <taxon>Vitaceae</taxon>
        <taxon>Viteae</taxon>
        <taxon>Vitis</taxon>
    </lineage>
</organism>
<dbReference type="AlphaFoldDB" id="A0A438D5N0"/>
<proteinExistence type="inferred from homology"/>
<gene>
    <name evidence="3" type="primary">GMPM1_1</name>
    <name evidence="3" type="ORF">CK203_077162</name>
</gene>
<dbReference type="Proteomes" id="UP000288805">
    <property type="component" value="Unassembled WGS sequence"/>
</dbReference>
<evidence type="ECO:0000256" key="2">
    <source>
        <dbReference type="SAM" id="MobiDB-lite"/>
    </source>
</evidence>
<accession>A0A438D5N0</accession>
<dbReference type="EMBL" id="QGNW01001787">
    <property type="protein sequence ID" value="RVW30753.1"/>
    <property type="molecule type" value="Genomic_DNA"/>
</dbReference>
<evidence type="ECO:0000256" key="1">
    <source>
        <dbReference type="ARBA" id="ARBA00010975"/>
    </source>
</evidence>
<evidence type="ECO:0000313" key="3">
    <source>
        <dbReference type="EMBL" id="RVW30753.1"/>
    </source>
</evidence>
<reference evidence="3 4" key="1">
    <citation type="journal article" date="2018" name="PLoS Genet.">
        <title>Population sequencing reveals clonal diversity and ancestral inbreeding in the grapevine cultivar Chardonnay.</title>
        <authorList>
            <person name="Roach M.J."/>
            <person name="Johnson D.L."/>
            <person name="Bohlmann J."/>
            <person name="van Vuuren H.J."/>
            <person name="Jones S.J."/>
            <person name="Pretorius I.S."/>
            <person name="Schmidt S.A."/>
            <person name="Borneman A.R."/>
        </authorList>
    </citation>
    <scope>NUCLEOTIDE SEQUENCE [LARGE SCALE GENOMIC DNA]</scope>
    <source>
        <strain evidence="4">cv. Chardonnay</strain>
        <tissue evidence="3">Leaf</tissue>
    </source>
</reference>
<protein>
    <submittedName>
        <fullName evidence="3">18 kDa seed maturation protein</fullName>
    </submittedName>
</protein>
<feature type="region of interest" description="Disordered" evidence="2">
    <location>
        <begin position="1"/>
        <end position="84"/>
    </location>
</feature>
<dbReference type="InterPro" id="IPR005513">
    <property type="entry name" value="LEA_1"/>
</dbReference>
<comment type="caution">
    <text evidence="3">The sequence shown here is derived from an EMBL/GenBank/DDBJ whole genome shotgun (WGS) entry which is preliminary data.</text>
</comment>
<dbReference type="GO" id="GO:0009793">
    <property type="term" value="P:embryo development ending in seed dormancy"/>
    <property type="evidence" value="ECO:0007669"/>
    <property type="project" value="InterPro"/>
</dbReference>
<evidence type="ECO:0000313" key="4">
    <source>
        <dbReference type="Proteomes" id="UP000288805"/>
    </source>
</evidence>
<dbReference type="PANTHER" id="PTHR33493:SF2">
    <property type="entry name" value="LATE EMBRYOGENESIS ABUNDANT PROTEIN 46"/>
    <property type="match status" value="1"/>
</dbReference>
<sequence length="216" mass="22676">MQTGKNAGEAVKEKVSNVTASARAGLEKTKATLEEKAEKMTTRDPLKKELATERKEERKTEAEIESSGHVSTTPPRGKPAPPASTVVTQQGILATAETTGYSSHPAGDTGYGGTTVYSSHPTGDTGDGGTTVYSSHPTGDTGTVAQLGMVRPPRMRLVMVALLQGTLNMERVARLQVRLDMATQSPLPGIALAAPTLAMGQVAPRGGSWLWGLRPL</sequence>
<dbReference type="Pfam" id="PF03760">
    <property type="entry name" value="LEA_1"/>
    <property type="match status" value="1"/>
</dbReference>
<feature type="compositionally biased region" description="Basic and acidic residues" evidence="2">
    <location>
        <begin position="25"/>
        <end position="62"/>
    </location>
</feature>
<comment type="similarity">
    <text evidence="1">Belongs to the LEA type 1 family.</text>
</comment>
<name>A0A438D5N0_VITVI</name>